<feature type="transmembrane region" description="Helical" evidence="1">
    <location>
        <begin position="72"/>
        <end position="96"/>
    </location>
</feature>
<evidence type="ECO:0000256" key="1">
    <source>
        <dbReference type="SAM" id="Phobius"/>
    </source>
</evidence>
<dbReference type="AlphaFoldDB" id="A0A517P945"/>
<name>A0A517P945_9PLAN</name>
<dbReference type="RefSeq" id="WP_145358781.1">
    <property type="nucleotide sequence ID" value="NZ_CP036265.1"/>
</dbReference>
<sequence length="130" mass="13462">MSSDDAFLAFFLLLTLSYSAFAVVAGRRRGPGRGFVLAAGVCGFAGTLIPVADNLSGRNDRPGLLNSVPELVGGAMVVGSFSLFVAAQVLLTVGLLRAWRAREALPAGDEMEPRPSGSVSLDAALLRDAP</sequence>
<dbReference type="EMBL" id="CP036265">
    <property type="protein sequence ID" value="QDT15888.1"/>
    <property type="molecule type" value="Genomic_DNA"/>
</dbReference>
<keyword evidence="3" id="KW-1185">Reference proteome</keyword>
<feature type="transmembrane region" description="Helical" evidence="1">
    <location>
        <begin position="6"/>
        <end position="25"/>
    </location>
</feature>
<reference evidence="2 3" key="1">
    <citation type="submission" date="2019-02" db="EMBL/GenBank/DDBJ databases">
        <title>Deep-cultivation of Planctomycetes and their phenomic and genomic characterization uncovers novel biology.</title>
        <authorList>
            <person name="Wiegand S."/>
            <person name="Jogler M."/>
            <person name="Boedeker C."/>
            <person name="Pinto D."/>
            <person name="Vollmers J."/>
            <person name="Rivas-Marin E."/>
            <person name="Kohn T."/>
            <person name="Peeters S.H."/>
            <person name="Heuer A."/>
            <person name="Rast P."/>
            <person name="Oberbeckmann S."/>
            <person name="Bunk B."/>
            <person name="Jeske O."/>
            <person name="Meyerdierks A."/>
            <person name="Storesund J.E."/>
            <person name="Kallscheuer N."/>
            <person name="Luecker S."/>
            <person name="Lage O.M."/>
            <person name="Pohl T."/>
            <person name="Merkel B.J."/>
            <person name="Hornburger P."/>
            <person name="Mueller R.-W."/>
            <person name="Bruemmer F."/>
            <person name="Labrenz M."/>
            <person name="Spormann A.M."/>
            <person name="Op den Camp H."/>
            <person name="Overmann J."/>
            <person name="Amann R."/>
            <person name="Jetten M.S.M."/>
            <person name="Mascher T."/>
            <person name="Medema M.H."/>
            <person name="Devos D.P."/>
            <person name="Kaster A.-K."/>
            <person name="Ovreas L."/>
            <person name="Rohde M."/>
            <person name="Galperin M.Y."/>
            <person name="Jogler C."/>
        </authorList>
    </citation>
    <scope>NUCLEOTIDE SEQUENCE [LARGE SCALE GENOMIC DNA]</scope>
    <source>
        <strain evidence="2 3">CA12</strain>
    </source>
</reference>
<dbReference type="KEGG" id="acaf:CA12_19840"/>
<protein>
    <submittedName>
        <fullName evidence="2">Uncharacterized protein</fullName>
    </submittedName>
</protein>
<keyword evidence="1" id="KW-0472">Membrane</keyword>
<dbReference type="Proteomes" id="UP000318741">
    <property type="component" value="Chromosome"/>
</dbReference>
<feature type="transmembrane region" description="Helical" evidence="1">
    <location>
        <begin position="34"/>
        <end position="52"/>
    </location>
</feature>
<organism evidence="2 3">
    <name type="scientific">Alienimonas californiensis</name>
    <dbReference type="NCBI Taxonomy" id="2527989"/>
    <lineage>
        <taxon>Bacteria</taxon>
        <taxon>Pseudomonadati</taxon>
        <taxon>Planctomycetota</taxon>
        <taxon>Planctomycetia</taxon>
        <taxon>Planctomycetales</taxon>
        <taxon>Planctomycetaceae</taxon>
        <taxon>Alienimonas</taxon>
    </lineage>
</organism>
<evidence type="ECO:0000313" key="2">
    <source>
        <dbReference type="EMBL" id="QDT15888.1"/>
    </source>
</evidence>
<keyword evidence="1" id="KW-1133">Transmembrane helix</keyword>
<keyword evidence="1" id="KW-0812">Transmembrane</keyword>
<gene>
    <name evidence="2" type="ORF">CA12_19840</name>
</gene>
<accession>A0A517P945</accession>
<evidence type="ECO:0000313" key="3">
    <source>
        <dbReference type="Proteomes" id="UP000318741"/>
    </source>
</evidence>
<proteinExistence type="predicted"/>